<keyword evidence="1" id="KW-0812">Transmembrane</keyword>
<dbReference type="AlphaFoldDB" id="A0AAP0N1A1"/>
<keyword evidence="3" id="KW-1185">Reference proteome</keyword>
<dbReference type="EMBL" id="JBBPBK010000373">
    <property type="protein sequence ID" value="KAK9265525.1"/>
    <property type="molecule type" value="Genomic_DNA"/>
</dbReference>
<comment type="caution">
    <text evidence="2">The sequence shown here is derived from an EMBL/GenBank/DDBJ whole genome shotgun (WGS) entry which is preliminary data.</text>
</comment>
<keyword evidence="1" id="KW-1133">Transmembrane helix</keyword>
<gene>
    <name evidence="2" type="ORF">L1049_001770</name>
</gene>
<evidence type="ECO:0000313" key="3">
    <source>
        <dbReference type="Proteomes" id="UP001415857"/>
    </source>
</evidence>
<dbReference type="Proteomes" id="UP001415857">
    <property type="component" value="Unassembled WGS sequence"/>
</dbReference>
<evidence type="ECO:0000256" key="1">
    <source>
        <dbReference type="SAM" id="Phobius"/>
    </source>
</evidence>
<keyword evidence="1" id="KW-0472">Membrane</keyword>
<reference evidence="2 3" key="1">
    <citation type="journal article" date="2024" name="Plant J.">
        <title>Genome sequences and population genomics reveal climatic adaptation and genomic divergence between two closely related sweetgum species.</title>
        <authorList>
            <person name="Xu W.Q."/>
            <person name="Ren C.Q."/>
            <person name="Zhang X.Y."/>
            <person name="Comes H.P."/>
            <person name="Liu X.H."/>
            <person name="Li Y.G."/>
            <person name="Kettle C.J."/>
            <person name="Jalonen R."/>
            <person name="Gaisberger H."/>
            <person name="Ma Y.Z."/>
            <person name="Qiu Y.X."/>
        </authorList>
    </citation>
    <scope>NUCLEOTIDE SEQUENCE [LARGE SCALE GENOMIC DNA]</scope>
    <source>
        <strain evidence="2">Hangzhou</strain>
    </source>
</reference>
<protein>
    <submittedName>
        <fullName evidence="2">Uncharacterized protein</fullName>
    </submittedName>
</protein>
<sequence>MAVDLNRTTAASCLGAKFMLILILIGLVDCNGRGIRAINSKPLRHFDVLAQQIANGFGTAQ</sequence>
<accession>A0AAP0N1A1</accession>
<organism evidence="2 3">
    <name type="scientific">Liquidambar formosana</name>
    <name type="common">Formosan gum</name>
    <dbReference type="NCBI Taxonomy" id="63359"/>
    <lineage>
        <taxon>Eukaryota</taxon>
        <taxon>Viridiplantae</taxon>
        <taxon>Streptophyta</taxon>
        <taxon>Embryophyta</taxon>
        <taxon>Tracheophyta</taxon>
        <taxon>Spermatophyta</taxon>
        <taxon>Magnoliopsida</taxon>
        <taxon>eudicotyledons</taxon>
        <taxon>Gunneridae</taxon>
        <taxon>Pentapetalae</taxon>
        <taxon>Saxifragales</taxon>
        <taxon>Altingiaceae</taxon>
        <taxon>Liquidambar</taxon>
    </lineage>
</organism>
<feature type="transmembrane region" description="Helical" evidence="1">
    <location>
        <begin position="6"/>
        <end position="28"/>
    </location>
</feature>
<evidence type="ECO:0000313" key="2">
    <source>
        <dbReference type="EMBL" id="KAK9265525.1"/>
    </source>
</evidence>
<proteinExistence type="predicted"/>
<name>A0AAP0N1A1_LIQFO</name>